<dbReference type="Proteomes" id="UP000321579">
    <property type="component" value="Unassembled WGS sequence"/>
</dbReference>
<sequence>MYFEDKEMNKFYIILIVLLGFFLMPGNTYACGSGSGKHSCKMVMSSKSKMQDCCSKKSKSKNKGCTGKCGQSMCSVSPVNIGITAPMQYEMLKPLFSIIEKKQNFSNAISVVSDGYTSLWLIPKIG</sequence>
<reference evidence="1 2" key="1">
    <citation type="submission" date="2019-07" db="EMBL/GenBank/DDBJ databases">
        <title>Whole genome shotgun sequence of Flavobacterium glycines NBRC 105008.</title>
        <authorList>
            <person name="Hosoyama A."/>
            <person name="Uohara A."/>
            <person name="Ohji S."/>
            <person name="Ichikawa N."/>
        </authorList>
    </citation>
    <scope>NUCLEOTIDE SEQUENCE [LARGE SCALE GENOMIC DNA]</scope>
    <source>
        <strain evidence="1 2">NBRC 105008</strain>
    </source>
</reference>
<name>A0A511CB46_9FLAO</name>
<dbReference type="AlphaFoldDB" id="A0A511CB46"/>
<gene>
    <name evidence="1" type="ORF">FGL01_06250</name>
</gene>
<evidence type="ECO:0000313" key="2">
    <source>
        <dbReference type="Proteomes" id="UP000321579"/>
    </source>
</evidence>
<protein>
    <submittedName>
        <fullName evidence="1">Uncharacterized protein</fullName>
    </submittedName>
</protein>
<comment type="caution">
    <text evidence="1">The sequence shown here is derived from an EMBL/GenBank/DDBJ whole genome shotgun (WGS) entry which is preliminary data.</text>
</comment>
<dbReference type="EMBL" id="BJVF01000001">
    <property type="protein sequence ID" value="GEL09886.1"/>
    <property type="molecule type" value="Genomic_DNA"/>
</dbReference>
<evidence type="ECO:0000313" key="1">
    <source>
        <dbReference type="EMBL" id="GEL09886.1"/>
    </source>
</evidence>
<organism evidence="1 2">
    <name type="scientific">Flavobacterium glycines</name>
    <dbReference type="NCBI Taxonomy" id="551990"/>
    <lineage>
        <taxon>Bacteria</taxon>
        <taxon>Pseudomonadati</taxon>
        <taxon>Bacteroidota</taxon>
        <taxon>Flavobacteriia</taxon>
        <taxon>Flavobacteriales</taxon>
        <taxon>Flavobacteriaceae</taxon>
        <taxon>Flavobacterium</taxon>
    </lineage>
</organism>
<proteinExistence type="predicted"/>
<accession>A0A511CB46</accession>